<dbReference type="KEGG" id="ddc:Dd586_0664"/>
<evidence type="ECO:0000259" key="2">
    <source>
        <dbReference type="Pfam" id="PF00534"/>
    </source>
</evidence>
<dbReference type="SUPFAM" id="SSF53756">
    <property type="entry name" value="UDP-Glycosyltransferase/glycogen phosphorylase"/>
    <property type="match status" value="1"/>
</dbReference>
<dbReference type="Gene3D" id="3.40.50.2000">
    <property type="entry name" value="Glycogen Phosphorylase B"/>
    <property type="match status" value="1"/>
</dbReference>
<proteinExistence type="predicted"/>
<dbReference type="EMBL" id="CP001836">
    <property type="protein sequence ID" value="ACZ75557.1"/>
    <property type="molecule type" value="Genomic_DNA"/>
</dbReference>
<sequence>MNKLTVLITTYHEAFVVRGGGEYELLSIAEGLRQCGIIADVYGPYSRPLEFYDVVLHFSVHGGGVGLLRQVKALGKPIVLWPNLWVEEKLDSSSVSIIREHVELANYVAFKSDSERQHFMTQVNVPEEKIVSCKAVADMCHMKPASRALFPELYGIRDYALWIGLIEPRKNQLSIIEPLRKKGIPLVLVGKYRDSAYYEECRKAGGDNVMFIESLPQRSEIVRSAFQNALFYVELSLEPAGLSALEAGLSGCRLLLSDSGWSREHFLDHAEYVDPLSKEDIFDGIDRVLLRSRNNEELKTHVANYCFPNALMPLIDILRRAAG</sequence>
<evidence type="ECO:0000256" key="1">
    <source>
        <dbReference type="ARBA" id="ARBA00022679"/>
    </source>
</evidence>
<dbReference type="STRING" id="590409.Dd586_0664"/>
<name>D2BSD8_DICZ5</name>
<dbReference type="GO" id="GO:0016757">
    <property type="term" value="F:glycosyltransferase activity"/>
    <property type="evidence" value="ECO:0007669"/>
    <property type="project" value="UniProtKB-KW"/>
</dbReference>
<feature type="domain" description="Glycosyl transferase family 1" evidence="2">
    <location>
        <begin position="159"/>
        <end position="298"/>
    </location>
</feature>
<dbReference type="PANTHER" id="PTHR46401">
    <property type="entry name" value="GLYCOSYLTRANSFERASE WBBK-RELATED"/>
    <property type="match status" value="1"/>
</dbReference>
<dbReference type="PANTHER" id="PTHR46401:SF2">
    <property type="entry name" value="GLYCOSYLTRANSFERASE WBBK-RELATED"/>
    <property type="match status" value="1"/>
</dbReference>
<reference evidence="3" key="1">
    <citation type="submission" date="2009-12" db="EMBL/GenBank/DDBJ databases">
        <title>Complete sequence of Dickeya dadantii Ech586.</title>
        <authorList>
            <consortium name="US DOE Joint Genome Institute"/>
            <person name="Lucas S."/>
            <person name="Copeland A."/>
            <person name="Lapidus A."/>
            <person name="Glavina del Rio T."/>
            <person name="Tice H."/>
            <person name="Bruce D."/>
            <person name="Goodwin L."/>
            <person name="Pitluck S."/>
            <person name="Munk A.C."/>
            <person name="Brettin T."/>
            <person name="Detter J.C."/>
            <person name="Han C."/>
            <person name="Tapia R."/>
            <person name="Larimer F."/>
            <person name="Land M."/>
            <person name="Hauser L."/>
            <person name="Kyrpides N."/>
            <person name="Mikhailova N."/>
            <person name="Balakrishnan V."/>
            <person name="Glasner J."/>
            <person name="Perna N.T."/>
        </authorList>
    </citation>
    <scope>NUCLEOTIDE SEQUENCE [LARGE SCALE GENOMIC DNA]</scope>
    <source>
        <strain evidence="3">Ech586</strain>
    </source>
</reference>
<evidence type="ECO:0000313" key="3">
    <source>
        <dbReference type="EMBL" id="ACZ75557.1"/>
    </source>
</evidence>
<dbReference type="AlphaFoldDB" id="D2BSD8"/>
<organism evidence="3 4">
    <name type="scientific">Dickeya zeae (strain Ech586)</name>
    <name type="common">Dickeya dadantii (strain Ech586)</name>
    <dbReference type="NCBI Taxonomy" id="590409"/>
    <lineage>
        <taxon>Bacteria</taxon>
        <taxon>Pseudomonadati</taxon>
        <taxon>Pseudomonadota</taxon>
        <taxon>Gammaproteobacteria</taxon>
        <taxon>Enterobacterales</taxon>
        <taxon>Pectobacteriaceae</taxon>
        <taxon>Dickeya</taxon>
        <taxon>Dickeya parazeae</taxon>
    </lineage>
</organism>
<evidence type="ECO:0000313" key="4">
    <source>
        <dbReference type="Proteomes" id="UP000001446"/>
    </source>
</evidence>
<keyword evidence="4" id="KW-1185">Reference proteome</keyword>
<dbReference type="Proteomes" id="UP000001446">
    <property type="component" value="Chromosome"/>
</dbReference>
<dbReference type="eggNOG" id="COG0438">
    <property type="taxonomic scope" value="Bacteria"/>
</dbReference>
<accession>D2BSD8</accession>
<dbReference type="CAZy" id="GT4">
    <property type="family name" value="Glycosyltransferase Family 4"/>
</dbReference>
<dbReference type="Pfam" id="PF00534">
    <property type="entry name" value="Glycos_transf_1"/>
    <property type="match status" value="1"/>
</dbReference>
<dbReference type="RefSeq" id="WP_012883402.1">
    <property type="nucleotide sequence ID" value="NC_013592.1"/>
</dbReference>
<keyword evidence="1" id="KW-0808">Transferase</keyword>
<dbReference type="GO" id="GO:0009103">
    <property type="term" value="P:lipopolysaccharide biosynthetic process"/>
    <property type="evidence" value="ECO:0007669"/>
    <property type="project" value="TreeGrafter"/>
</dbReference>
<protein>
    <submittedName>
        <fullName evidence="3">Mannosyltransferase B</fullName>
    </submittedName>
</protein>
<dbReference type="OrthoDB" id="6501921at2"/>
<dbReference type="HOGENOM" id="CLU_061541_1_0_6"/>
<keyword evidence="3" id="KW-0328">Glycosyltransferase</keyword>
<gene>
    <name evidence="3" type="ordered locus">Dd586_0664</name>
</gene>
<dbReference type="InterPro" id="IPR001296">
    <property type="entry name" value="Glyco_trans_1"/>
</dbReference>